<dbReference type="Pfam" id="PF21806">
    <property type="entry name" value="DUF6879"/>
    <property type="match status" value="1"/>
</dbReference>
<organism evidence="2 3">
    <name type="scientific">Nocardia wallacei</name>
    <dbReference type="NCBI Taxonomy" id="480035"/>
    <lineage>
        <taxon>Bacteria</taxon>
        <taxon>Bacillati</taxon>
        <taxon>Actinomycetota</taxon>
        <taxon>Actinomycetes</taxon>
        <taxon>Mycobacteriales</taxon>
        <taxon>Nocardiaceae</taxon>
        <taxon>Nocardia</taxon>
    </lineage>
</organism>
<feature type="domain" description="DUF6879" evidence="1">
    <location>
        <begin position="7"/>
        <end position="170"/>
    </location>
</feature>
<accession>A0A7G1KRU7</accession>
<evidence type="ECO:0000313" key="3">
    <source>
        <dbReference type="Proteomes" id="UP000516173"/>
    </source>
</evidence>
<dbReference type="AlphaFoldDB" id="A0A7G1KRU7"/>
<sequence>MQLLPGDEWIDLFQRCTGEAFHLEVRDAYAVPAESEHFRRFLDGEPDDYVTFQQPWLTLMRDVIAKGVAVRRVRVVSVPHSDYHRWVLVATAPSVEAGEDIRYVPRHLAGEVPPDDWWLFDDELLAFNLVDTNGKPAGLAVTTDPQLVGHCRSVKQRLWELATPYTDYAANAATHAGQ</sequence>
<reference evidence="2 3" key="1">
    <citation type="submission" date="2020-08" db="EMBL/GenBank/DDBJ databases">
        <title>Genome Sequencing of Nocardia wallacei strain FMUON74 and assembly.</title>
        <authorList>
            <person name="Toyokawa M."/>
            <person name="Uesaka K."/>
        </authorList>
    </citation>
    <scope>NUCLEOTIDE SEQUENCE [LARGE SCALE GENOMIC DNA]</scope>
    <source>
        <strain evidence="2 3">FMUON74</strain>
    </source>
</reference>
<dbReference type="GeneID" id="80350087"/>
<dbReference type="EMBL" id="AP023396">
    <property type="protein sequence ID" value="BCK57880.1"/>
    <property type="molecule type" value="Genomic_DNA"/>
</dbReference>
<evidence type="ECO:0000313" key="2">
    <source>
        <dbReference type="EMBL" id="BCK57880.1"/>
    </source>
</evidence>
<keyword evidence="3" id="KW-1185">Reference proteome</keyword>
<dbReference type="InterPro" id="IPR049244">
    <property type="entry name" value="DUF6879"/>
</dbReference>
<evidence type="ECO:0000259" key="1">
    <source>
        <dbReference type="Pfam" id="PF21806"/>
    </source>
</evidence>
<gene>
    <name evidence="2" type="ORF">NWFMUON74_56520</name>
</gene>
<dbReference type="KEGG" id="nwl:NWFMUON74_56520"/>
<dbReference type="Proteomes" id="UP000516173">
    <property type="component" value="Chromosome"/>
</dbReference>
<protein>
    <recommendedName>
        <fullName evidence="1">DUF6879 domain-containing protein</fullName>
    </recommendedName>
</protein>
<proteinExistence type="predicted"/>
<dbReference type="RefSeq" id="WP_187684721.1">
    <property type="nucleotide sequence ID" value="NZ_AP023396.1"/>
</dbReference>
<name>A0A7G1KRU7_9NOCA</name>